<evidence type="ECO:0000313" key="3">
    <source>
        <dbReference type="Proteomes" id="UP000195455"/>
    </source>
</evidence>
<proteinExistence type="predicted"/>
<evidence type="ECO:0000256" key="1">
    <source>
        <dbReference type="SAM" id="Phobius"/>
    </source>
</evidence>
<keyword evidence="1" id="KW-0812">Transmembrane</keyword>
<keyword evidence="1" id="KW-1133">Transmembrane helix</keyword>
<keyword evidence="1" id="KW-0472">Membrane</keyword>
<name>A0A1Y3TWZ5_9FIRM</name>
<accession>A0A1Y3TWZ5</accession>
<reference evidence="3" key="1">
    <citation type="submission" date="2017-04" db="EMBL/GenBank/DDBJ databases">
        <title>Function of individual gut microbiota members based on whole genome sequencing of pure cultures obtained from chicken caecum.</title>
        <authorList>
            <person name="Medvecky M."/>
            <person name="Cejkova D."/>
            <person name="Polansky O."/>
            <person name="Karasova D."/>
            <person name="Kubasova T."/>
            <person name="Cizek A."/>
            <person name="Rychlik I."/>
        </authorList>
    </citation>
    <scope>NUCLEOTIDE SEQUENCE [LARGE SCALE GENOMIC DNA]</scope>
    <source>
        <strain evidence="3">An75</strain>
    </source>
</reference>
<organism evidence="2 3">
    <name type="scientific">Anaerotignum lactatifermentans</name>
    <dbReference type="NCBI Taxonomy" id="160404"/>
    <lineage>
        <taxon>Bacteria</taxon>
        <taxon>Bacillati</taxon>
        <taxon>Bacillota</taxon>
        <taxon>Clostridia</taxon>
        <taxon>Lachnospirales</taxon>
        <taxon>Anaerotignaceae</taxon>
        <taxon>Anaerotignum</taxon>
    </lineage>
</organism>
<evidence type="ECO:0000313" key="2">
    <source>
        <dbReference type="EMBL" id="OUN40963.1"/>
    </source>
</evidence>
<dbReference type="AlphaFoldDB" id="A0A1Y3TWZ5"/>
<dbReference type="Proteomes" id="UP000195455">
    <property type="component" value="Unassembled WGS sequence"/>
</dbReference>
<protein>
    <submittedName>
        <fullName evidence="2">Uncharacterized protein</fullName>
    </submittedName>
</protein>
<comment type="caution">
    <text evidence="2">The sequence shown here is derived from an EMBL/GenBank/DDBJ whole genome shotgun (WGS) entry which is preliminary data.</text>
</comment>
<dbReference type="EMBL" id="NFHM01000025">
    <property type="protein sequence ID" value="OUN40963.1"/>
    <property type="molecule type" value="Genomic_DNA"/>
</dbReference>
<sequence>MGCFIRKQRTLESFDSSVFIFVEIYLIYFLLKTSAAISLEKLKKRTTMSVLREICFTNAF</sequence>
<feature type="transmembrane region" description="Helical" evidence="1">
    <location>
        <begin position="18"/>
        <end position="39"/>
    </location>
</feature>
<gene>
    <name evidence="2" type="ORF">B5G26_13030</name>
</gene>